<evidence type="ECO:0000313" key="6">
    <source>
        <dbReference type="Proteomes" id="UP000243406"/>
    </source>
</evidence>
<dbReference type="Pfam" id="PF00436">
    <property type="entry name" value="SSB"/>
    <property type="match status" value="1"/>
</dbReference>
<comment type="subunit">
    <text evidence="2">Homotetramer.</text>
</comment>
<dbReference type="AlphaFoldDB" id="A0A1T5D1J9"/>
<protein>
    <recommendedName>
        <fullName evidence="2 3">Single-stranded DNA-binding protein</fullName>
        <shortName evidence="2">SSB</shortName>
    </recommendedName>
</protein>
<evidence type="ECO:0000256" key="1">
    <source>
        <dbReference type="ARBA" id="ARBA00023125"/>
    </source>
</evidence>
<dbReference type="Proteomes" id="UP000243406">
    <property type="component" value="Unassembled WGS sequence"/>
</dbReference>
<dbReference type="InterPro" id="IPR011344">
    <property type="entry name" value="ssDNA-bd"/>
</dbReference>
<dbReference type="SUPFAM" id="SSF50249">
    <property type="entry name" value="Nucleic acid-binding proteins"/>
    <property type="match status" value="1"/>
</dbReference>
<feature type="region of interest" description="Disordered" evidence="4">
    <location>
        <begin position="109"/>
        <end position="149"/>
    </location>
</feature>
<keyword evidence="6" id="KW-1185">Reference proteome</keyword>
<comment type="caution">
    <text evidence="2">Lacks conserved residue(s) required for the propagation of feature annotation.</text>
</comment>
<dbReference type="PANTHER" id="PTHR10302:SF27">
    <property type="entry name" value="SINGLE-STRANDED DNA-BINDING PROTEIN"/>
    <property type="match status" value="1"/>
</dbReference>
<dbReference type="InterPro" id="IPR012340">
    <property type="entry name" value="NA-bd_OB-fold"/>
</dbReference>
<dbReference type="GO" id="GO:0003697">
    <property type="term" value="F:single-stranded DNA binding"/>
    <property type="evidence" value="ECO:0007669"/>
    <property type="project" value="UniProtKB-UniRule"/>
</dbReference>
<accession>A0A1T5D1J9</accession>
<reference evidence="6" key="1">
    <citation type="submission" date="2017-02" db="EMBL/GenBank/DDBJ databases">
        <authorList>
            <person name="Varghese N."/>
            <person name="Submissions S."/>
        </authorList>
    </citation>
    <scope>NUCLEOTIDE SEQUENCE [LARGE SCALE GENOMIC DNA]</scope>
    <source>
        <strain evidence="6">ATCC 35199</strain>
    </source>
</reference>
<dbReference type="OrthoDB" id="9809878at2"/>
<evidence type="ECO:0000256" key="4">
    <source>
        <dbReference type="SAM" id="MobiDB-lite"/>
    </source>
</evidence>
<dbReference type="RefSeq" id="WP_013362776.1">
    <property type="nucleotide sequence ID" value="NZ_CP154629.1"/>
</dbReference>
<evidence type="ECO:0000313" key="5">
    <source>
        <dbReference type="EMBL" id="SKB65539.1"/>
    </source>
</evidence>
<dbReference type="HAMAP" id="MF_00984">
    <property type="entry name" value="SSB"/>
    <property type="match status" value="1"/>
</dbReference>
<proteinExistence type="inferred from homology"/>
<organism evidence="5 6">
    <name type="scientific">Acetoanaerobium noterae</name>
    <dbReference type="NCBI Taxonomy" id="745369"/>
    <lineage>
        <taxon>Bacteria</taxon>
        <taxon>Bacillati</taxon>
        <taxon>Bacillota</taxon>
        <taxon>Clostridia</taxon>
        <taxon>Peptostreptococcales</taxon>
        <taxon>Filifactoraceae</taxon>
        <taxon>Acetoanaerobium</taxon>
    </lineage>
</organism>
<evidence type="ECO:0000256" key="3">
    <source>
        <dbReference type="PIRNR" id="PIRNR002070"/>
    </source>
</evidence>
<dbReference type="NCBIfam" id="TIGR00621">
    <property type="entry name" value="ssb"/>
    <property type="match status" value="1"/>
</dbReference>
<dbReference type="PANTHER" id="PTHR10302">
    <property type="entry name" value="SINGLE-STRANDED DNA-BINDING PROTEIN"/>
    <property type="match status" value="1"/>
</dbReference>
<evidence type="ECO:0000256" key="2">
    <source>
        <dbReference type="HAMAP-Rule" id="MF_00984"/>
    </source>
</evidence>
<name>A0A1T5D1J9_9FIRM</name>
<dbReference type="CDD" id="cd04496">
    <property type="entry name" value="SSB_OBF"/>
    <property type="match status" value="1"/>
</dbReference>
<keyword evidence="1 2" id="KW-0238">DNA-binding</keyword>
<dbReference type="GO" id="GO:0009295">
    <property type="term" value="C:nucleoid"/>
    <property type="evidence" value="ECO:0007669"/>
    <property type="project" value="TreeGrafter"/>
</dbReference>
<dbReference type="Gene3D" id="2.40.50.140">
    <property type="entry name" value="Nucleic acid-binding proteins"/>
    <property type="match status" value="1"/>
</dbReference>
<dbReference type="PROSITE" id="PS50935">
    <property type="entry name" value="SSB"/>
    <property type="match status" value="1"/>
</dbReference>
<dbReference type="InterPro" id="IPR000424">
    <property type="entry name" value="Primosome_PriB/ssb"/>
</dbReference>
<sequence length="149" mass="16644">MNSVILIGRLTRDPELRYIPSTGNALTTFSIAVDRAFTGKDGQKQTDFFNIVVWGKSAEYCANYLAKGRLAAVKGSIQNRTYDTKEGEKRYITEIVAENVQILEWGDKSERTSNSSFRSASSNQNDNVFEPEGLDSDGFRALDDDDVPF</sequence>
<dbReference type="GO" id="GO:0006260">
    <property type="term" value="P:DNA replication"/>
    <property type="evidence" value="ECO:0007669"/>
    <property type="project" value="InterPro"/>
</dbReference>
<gene>
    <name evidence="5" type="ORF">SAMN02745120_2543</name>
</gene>
<feature type="compositionally biased region" description="Low complexity" evidence="4">
    <location>
        <begin position="112"/>
        <end position="123"/>
    </location>
</feature>
<dbReference type="PIRSF" id="PIRSF002070">
    <property type="entry name" value="SSB"/>
    <property type="match status" value="1"/>
</dbReference>
<dbReference type="EMBL" id="FUYN01000006">
    <property type="protein sequence ID" value="SKB65539.1"/>
    <property type="molecule type" value="Genomic_DNA"/>
</dbReference>